<dbReference type="Pfam" id="PF19700">
    <property type="entry name" value="DUF6198"/>
    <property type="match status" value="1"/>
</dbReference>
<gene>
    <name evidence="2" type="ORF">LKD70_16070</name>
</gene>
<dbReference type="Proteomes" id="UP001198151">
    <property type="component" value="Unassembled WGS sequence"/>
</dbReference>
<evidence type="ECO:0000256" key="1">
    <source>
        <dbReference type="SAM" id="Phobius"/>
    </source>
</evidence>
<dbReference type="PANTHER" id="PTHR40078">
    <property type="entry name" value="INTEGRAL MEMBRANE PROTEIN-RELATED"/>
    <property type="match status" value="1"/>
</dbReference>
<organism evidence="2 3">
    <name type="scientific">Ruminococcus turbiniformis</name>
    <dbReference type="NCBI Taxonomy" id="2881258"/>
    <lineage>
        <taxon>Bacteria</taxon>
        <taxon>Bacillati</taxon>
        <taxon>Bacillota</taxon>
        <taxon>Clostridia</taxon>
        <taxon>Eubacteriales</taxon>
        <taxon>Oscillospiraceae</taxon>
        <taxon>Ruminococcus</taxon>
    </lineage>
</organism>
<proteinExistence type="predicted"/>
<dbReference type="RefSeq" id="WP_227708890.1">
    <property type="nucleotide sequence ID" value="NZ_JAJEQX010000040.1"/>
</dbReference>
<keyword evidence="1" id="KW-0472">Membrane</keyword>
<evidence type="ECO:0000313" key="2">
    <source>
        <dbReference type="EMBL" id="MCC2255908.1"/>
    </source>
</evidence>
<sequence length="244" mass="26259">MKNPVFYRVLFYALGLLTLALGLTLNTKAGLGVSAIISVSYSISLIFDLNFGDVTLGLYGLFVCIEIVLHLWQDRRRTKKSDPALVHANRASIKYILLVDLLQFPLSIVFTRFLNLFSAVLPDIPSGTLGAVPEMLLRIAVVVIAVILTGIGAAMSLNMRYIPNPGDGIVQAIADCIHKSVGFTKNCFDLVNISFALAISLVFTGGLGGVGIGTVIAVIGVGRSVAVFNHFTYNRMKRLAGVED</sequence>
<dbReference type="PANTHER" id="PTHR40078:SF1">
    <property type="entry name" value="INTEGRAL MEMBRANE PROTEIN"/>
    <property type="match status" value="1"/>
</dbReference>
<dbReference type="InterPro" id="IPR038750">
    <property type="entry name" value="YczE/YyaS-like"/>
</dbReference>
<feature type="transmembrane region" description="Helical" evidence="1">
    <location>
        <begin position="93"/>
        <end position="115"/>
    </location>
</feature>
<keyword evidence="1" id="KW-0812">Transmembrane</keyword>
<comment type="caution">
    <text evidence="2">The sequence shown here is derived from an EMBL/GenBank/DDBJ whole genome shotgun (WGS) entry which is preliminary data.</text>
</comment>
<keyword evidence="1" id="KW-1133">Transmembrane helix</keyword>
<feature type="transmembrane region" description="Helical" evidence="1">
    <location>
        <begin position="135"/>
        <end position="157"/>
    </location>
</feature>
<feature type="transmembrane region" description="Helical" evidence="1">
    <location>
        <begin position="210"/>
        <end position="228"/>
    </location>
</feature>
<protein>
    <submittedName>
        <fullName evidence="2">Uncharacterized protein</fullName>
    </submittedName>
</protein>
<feature type="transmembrane region" description="Helical" evidence="1">
    <location>
        <begin position="56"/>
        <end position="72"/>
    </location>
</feature>
<name>A0ABS8G0Y3_9FIRM</name>
<reference evidence="2 3" key="1">
    <citation type="submission" date="2021-10" db="EMBL/GenBank/DDBJ databases">
        <title>Anaerobic single-cell dispensing facilitates the cultivation of human gut bacteria.</title>
        <authorList>
            <person name="Afrizal A."/>
        </authorList>
    </citation>
    <scope>NUCLEOTIDE SEQUENCE [LARGE SCALE GENOMIC DNA]</scope>
    <source>
        <strain evidence="2 3">CLA-AA-H200</strain>
    </source>
</reference>
<keyword evidence="3" id="KW-1185">Reference proteome</keyword>
<feature type="transmembrane region" description="Helical" evidence="1">
    <location>
        <begin position="6"/>
        <end position="24"/>
    </location>
</feature>
<dbReference type="EMBL" id="JAJEQX010000040">
    <property type="protein sequence ID" value="MCC2255908.1"/>
    <property type="molecule type" value="Genomic_DNA"/>
</dbReference>
<accession>A0ABS8G0Y3</accession>
<evidence type="ECO:0000313" key="3">
    <source>
        <dbReference type="Proteomes" id="UP001198151"/>
    </source>
</evidence>